<sequence>MFFRMPQHPCALFVQLTAEVANTPDLSDLMLEARNSSSSFCISVIGILVGAAKIVFKPFTLSLQFVHALHDLFYARRARLT</sequence>
<name>A0A2R5FCW3_9STRA</name>
<dbReference type="EMBL" id="BEYU01002007">
    <property type="protein sequence ID" value="GBG16052.1"/>
    <property type="molecule type" value="Genomic_DNA"/>
</dbReference>
<protein>
    <submittedName>
        <fullName evidence="1">Uncharacterized protein</fullName>
    </submittedName>
</protein>
<reference evidence="1 2" key="1">
    <citation type="submission" date="2017-12" db="EMBL/GenBank/DDBJ databases">
        <title>Sequencing, de novo assembly and annotation of complete genome of a new Thraustochytrid species, strain FCC1311.</title>
        <authorList>
            <person name="Sedici K."/>
            <person name="Godart F."/>
            <person name="Aiese Cigliano R."/>
            <person name="Sanseverino W."/>
            <person name="Barakat M."/>
            <person name="Ortet P."/>
            <person name="Marechal E."/>
            <person name="Cagnac O."/>
            <person name="Amato A."/>
        </authorList>
    </citation>
    <scope>NUCLEOTIDE SEQUENCE [LARGE SCALE GENOMIC DNA]</scope>
</reference>
<comment type="caution">
    <text evidence="1">The sequence shown here is derived from an EMBL/GenBank/DDBJ whole genome shotgun (WGS) entry which is preliminary data.</text>
</comment>
<evidence type="ECO:0000313" key="2">
    <source>
        <dbReference type="Proteomes" id="UP000241890"/>
    </source>
</evidence>
<proteinExistence type="predicted"/>
<dbReference type="InParanoid" id="A0A2R5FCW3"/>
<dbReference type="AlphaFoldDB" id="A0A2R5FCW3"/>
<organism evidence="1 2">
    <name type="scientific">Hondaea fermentalgiana</name>
    <dbReference type="NCBI Taxonomy" id="2315210"/>
    <lineage>
        <taxon>Eukaryota</taxon>
        <taxon>Sar</taxon>
        <taxon>Stramenopiles</taxon>
        <taxon>Bigyra</taxon>
        <taxon>Labyrinthulomycetes</taxon>
        <taxon>Thraustochytrida</taxon>
        <taxon>Thraustochytriidae</taxon>
        <taxon>Hondaea</taxon>
    </lineage>
</organism>
<gene>
    <name evidence="1" type="ORF">FCC1311_118332</name>
</gene>
<keyword evidence="2" id="KW-1185">Reference proteome</keyword>
<evidence type="ECO:0000313" key="1">
    <source>
        <dbReference type="EMBL" id="GBG16052.1"/>
    </source>
</evidence>
<accession>A0A2R5FCW3</accession>
<dbReference type="Proteomes" id="UP000241890">
    <property type="component" value="Unassembled WGS sequence"/>
</dbReference>